<name>A0ACD3ABN9_9AGAR</name>
<keyword evidence="2" id="KW-1185">Reference proteome</keyword>
<dbReference type="EMBL" id="ML208563">
    <property type="protein sequence ID" value="TFK62734.1"/>
    <property type="molecule type" value="Genomic_DNA"/>
</dbReference>
<protein>
    <submittedName>
        <fullName evidence="1">Uncharacterized protein</fullName>
    </submittedName>
</protein>
<gene>
    <name evidence="1" type="ORF">BDN72DRAFT_376418</name>
</gene>
<accession>A0ACD3ABN9</accession>
<reference evidence="1 2" key="1">
    <citation type="journal article" date="2019" name="Nat. Ecol. Evol.">
        <title>Megaphylogeny resolves global patterns of mushroom evolution.</title>
        <authorList>
            <person name="Varga T."/>
            <person name="Krizsan K."/>
            <person name="Foldi C."/>
            <person name="Dima B."/>
            <person name="Sanchez-Garcia M."/>
            <person name="Sanchez-Ramirez S."/>
            <person name="Szollosi G.J."/>
            <person name="Szarkandi J.G."/>
            <person name="Papp V."/>
            <person name="Albert L."/>
            <person name="Andreopoulos W."/>
            <person name="Angelini C."/>
            <person name="Antonin V."/>
            <person name="Barry K.W."/>
            <person name="Bougher N.L."/>
            <person name="Buchanan P."/>
            <person name="Buyck B."/>
            <person name="Bense V."/>
            <person name="Catcheside P."/>
            <person name="Chovatia M."/>
            <person name="Cooper J."/>
            <person name="Damon W."/>
            <person name="Desjardin D."/>
            <person name="Finy P."/>
            <person name="Geml J."/>
            <person name="Haridas S."/>
            <person name="Hughes K."/>
            <person name="Justo A."/>
            <person name="Karasinski D."/>
            <person name="Kautmanova I."/>
            <person name="Kiss B."/>
            <person name="Kocsube S."/>
            <person name="Kotiranta H."/>
            <person name="LaButti K.M."/>
            <person name="Lechner B.E."/>
            <person name="Liimatainen K."/>
            <person name="Lipzen A."/>
            <person name="Lukacs Z."/>
            <person name="Mihaltcheva S."/>
            <person name="Morgado L.N."/>
            <person name="Niskanen T."/>
            <person name="Noordeloos M.E."/>
            <person name="Ohm R.A."/>
            <person name="Ortiz-Santana B."/>
            <person name="Ovrebo C."/>
            <person name="Racz N."/>
            <person name="Riley R."/>
            <person name="Savchenko A."/>
            <person name="Shiryaev A."/>
            <person name="Soop K."/>
            <person name="Spirin V."/>
            <person name="Szebenyi C."/>
            <person name="Tomsovsky M."/>
            <person name="Tulloss R.E."/>
            <person name="Uehling J."/>
            <person name="Grigoriev I.V."/>
            <person name="Vagvolgyi C."/>
            <person name="Papp T."/>
            <person name="Martin F.M."/>
            <person name="Miettinen O."/>
            <person name="Hibbett D.S."/>
            <person name="Nagy L.G."/>
        </authorList>
    </citation>
    <scope>NUCLEOTIDE SEQUENCE [LARGE SCALE GENOMIC DNA]</scope>
    <source>
        <strain evidence="1 2">NL-1719</strain>
    </source>
</reference>
<dbReference type="Proteomes" id="UP000308600">
    <property type="component" value="Unassembled WGS sequence"/>
</dbReference>
<proteinExistence type="predicted"/>
<evidence type="ECO:0000313" key="2">
    <source>
        <dbReference type="Proteomes" id="UP000308600"/>
    </source>
</evidence>
<evidence type="ECO:0000313" key="1">
    <source>
        <dbReference type="EMBL" id="TFK62734.1"/>
    </source>
</evidence>
<organism evidence="1 2">
    <name type="scientific">Pluteus cervinus</name>
    <dbReference type="NCBI Taxonomy" id="181527"/>
    <lineage>
        <taxon>Eukaryota</taxon>
        <taxon>Fungi</taxon>
        <taxon>Dikarya</taxon>
        <taxon>Basidiomycota</taxon>
        <taxon>Agaricomycotina</taxon>
        <taxon>Agaricomycetes</taxon>
        <taxon>Agaricomycetidae</taxon>
        <taxon>Agaricales</taxon>
        <taxon>Pluteineae</taxon>
        <taxon>Pluteaceae</taxon>
        <taxon>Pluteus</taxon>
    </lineage>
</organism>
<sequence length="103" mass="11773">MSIAMALHPKRGRSEILLPMQPVKRCVRSRFVISNSTSNSECVPCMLASMHSSSFLLLHSFWGSTCFGFTHLSLLSLLSFRNWTLEPINYVFHHRRCMAQLEG</sequence>